<reference evidence="10 11" key="1">
    <citation type="journal article" date="2019" name="PLoS Biol.">
        <title>Sex chromosomes control vertical transmission of feminizing Wolbachia symbionts in an isopod.</title>
        <authorList>
            <person name="Becking T."/>
            <person name="Chebbi M.A."/>
            <person name="Giraud I."/>
            <person name="Moumen B."/>
            <person name="Laverre T."/>
            <person name="Caubet Y."/>
            <person name="Peccoud J."/>
            <person name="Gilbert C."/>
            <person name="Cordaux R."/>
        </authorList>
    </citation>
    <scope>NUCLEOTIDE SEQUENCE [LARGE SCALE GENOMIC DNA]</scope>
    <source>
        <strain evidence="10">ANa2</strain>
        <tissue evidence="10">Whole body excluding digestive tract and cuticle</tissue>
    </source>
</reference>
<keyword evidence="8" id="KW-0325">Glycoprotein</keyword>
<proteinExistence type="predicted"/>
<feature type="disulfide bond" evidence="9">
    <location>
        <begin position="23"/>
        <end position="38"/>
    </location>
</feature>
<dbReference type="PANTHER" id="PTHR22722">
    <property type="entry name" value="LOW-DENSITY LIPOPROTEIN RECEPTOR-RELATED PROTEIN 2-RELATED"/>
    <property type="match status" value="1"/>
</dbReference>
<dbReference type="PANTHER" id="PTHR22722:SF5">
    <property type="entry name" value="LOW-DENSITY LIPOPROTEIN RECEPTOR-RELATED PROTEIN 1B"/>
    <property type="match status" value="1"/>
</dbReference>
<keyword evidence="3" id="KW-0677">Repeat</keyword>
<dbReference type="PROSITE" id="PS01209">
    <property type="entry name" value="LDLRA_1"/>
    <property type="match status" value="1"/>
</dbReference>
<dbReference type="Proteomes" id="UP000326759">
    <property type="component" value="Unassembled WGS sequence"/>
</dbReference>
<dbReference type="PROSITE" id="PS50068">
    <property type="entry name" value="LDLRA_2"/>
    <property type="match status" value="2"/>
</dbReference>
<evidence type="ECO:0000256" key="2">
    <source>
        <dbReference type="ARBA" id="ARBA00022692"/>
    </source>
</evidence>
<feature type="non-terminal residue" evidence="10">
    <location>
        <position position="1"/>
    </location>
</feature>
<keyword evidence="4" id="KW-1133">Transmembrane helix</keyword>
<dbReference type="InterPro" id="IPR002172">
    <property type="entry name" value="LDrepeatLR_classA_rpt"/>
</dbReference>
<sequence length="88" mass="9587">CSCLSGEVSCLVDCSCIKTGQICDGIIDCPGGYDEAHCARHLCQGRFGCRNGVCIRHELTCDGVDDCGDGSDEFMCRTSKFQYDINYI</sequence>
<evidence type="ECO:0000313" key="11">
    <source>
        <dbReference type="Proteomes" id="UP000326759"/>
    </source>
</evidence>
<keyword evidence="5" id="KW-0472">Membrane</keyword>
<evidence type="ECO:0000313" key="10">
    <source>
        <dbReference type="EMBL" id="KAB7498327.1"/>
    </source>
</evidence>
<organism evidence="10 11">
    <name type="scientific">Armadillidium nasatum</name>
    <dbReference type="NCBI Taxonomy" id="96803"/>
    <lineage>
        <taxon>Eukaryota</taxon>
        <taxon>Metazoa</taxon>
        <taxon>Ecdysozoa</taxon>
        <taxon>Arthropoda</taxon>
        <taxon>Crustacea</taxon>
        <taxon>Multicrustacea</taxon>
        <taxon>Malacostraca</taxon>
        <taxon>Eumalacostraca</taxon>
        <taxon>Peracarida</taxon>
        <taxon>Isopoda</taxon>
        <taxon>Oniscidea</taxon>
        <taxon>Crinocheta</taxon>
        <taxon>Armadillidiidae</taxon>
        <taxon>Armadillidium</taxon>
    </lineage>
</organism>
<gene>
    <name evidence="10" type="ORF">Anas_05691</name>
</gene>
<keyword evidence="6 9" id="KW-1015">Disulfide bond</keyword>
<dbReference type="GO" id="GO:0005041">
    <property type="term" value="F:low-density lipoprotein particle receptor activity"/>
    <property type="evidence" value="ECO:0007669"/>
    <property type="project" value="TreeGrafter"/>
</dbReference>
<dbReference type="Pfam" id="PF00057">
    <property type="entry name" value="Ldl_recept_a"/>
    <property type="match status" value="1"/>
</dbReference>
<comment type="caution">
    <text evidence="10">The sequence shown here is derived from an EMBL/GenBank/DDBJ whole genome shotgun (WGS) entry which is preliminary data.</text>
</comment>
<comment type="caution">
    <text evidence="9">Lacks conserved residue(s) required for the propagation of feature annotation.</text>
</comment>
<comment type="subcellular location">
    <subcellularLocation>
        <location evidence="1">Membrane</location>
        <topology evidence="1">Single-pass membrane protein</topology>
    </subcellularLocation>
</comment>
<dbReference type="EMBL" id="SEYY01019374">
    <property type="protein sequence ID" value="KAB7498327.1"/>
    <property type="molecule type" value="Genomic_DNA"/>
</dbReference>
<dbReference type="SUPFAM" id="SSF57424">
    <property type="entry name" value="LDL receptor-like module"/>
    <property type="match status" value="2"/>
</dbReference>
<feature type="disulfide bond" evidence="9">
    <location>
        <begin position="61"/>
        <end position="76"/>
    </location>
</feature>
<keyword evidence="7" id="KW-0675">Receptor</keyword>
<dbReference type="FunFam" id="4.10.400.10:FF:000065">
    <property type="entry name" value="Transmembrane protease serine 7"/>
    <property type="match status" value="1"/>
</dbReference>
<dbReference type="GO" id="GO:0005886">
    <property type="term" value="C:plasma membrane"/>
    <property type="evidence" value="ECO:0007669"/>
    <property type="project" value="TreeGrafter"/>
</dbReference>
<keyword evidence="2" id="KW-0812">Transmembrane</keyword>
<evidence type="ECO:0000256" key="7">
    <source>
        <dbReference type="ARBA" id="ARBA00023170"/>
    </source>
</evidence>
<evidence type="ECO:0000256" key="3">
    <source>
        <dbReference type="ARBA" id="ARBA00022737"/>
    </source>
</evidence>
<evidence type="ECO:0000256" key="9">
    <source>
        <dbReference type="PROSITE-ProRule" id="PRU00124"/>
    </source>
</evidence>
<dbReference type="GO" id="GO:0043235">
    <property type="term" value="C:receptor complex"/>
    <property type="evidence" value="ECO:0007669"/>
    <property type="project" value="TreeGrafter"/>
</dbReference>
<evidence type="ECO:0000256" key="8">
    <source>
        <dbReference type="ARBA" id="ARBA00023180"/>
    </source>
</evidence>
<dbReference type="AlphaFoldDB" id="A0A5N5SWF6"/>
<dbReference type="InterPro" id="IPR023415">
    <property type="entry name" value="LDLR_class-A_CS"/>
</dbReference>
<dbReference type="OrthoDB" id="2019384at2759"/>
<dbReference type="InterPro" id="IPR051221">
    <property type="entry name" value="LDLR-related"/>
</dbReference>
<dbReference type="SMART" id="SM00192">
    <property type="entry name" value="LDLa"/>
    <property type="match status" value="2"/>
</dbReference>
<name>A0A5N5SWF6_9CRUS</name>
<evidence type="ECO:0000256" key="5">
    <source>
        <dbReference type="ARBA" id="ARBA00023136"/>
    </source>
</evidence>
<protein>
    <submittedName>
        <fullName evidence="10">Uncharacterized protein</fullName>
    </submittedName>
</protein>
<dbReference type="Gene3D" id="4.10.400.10">
    <property type="entry name" value="Low-density Lipoprotein Receptor"/>
    <property type="match status" value="2"/>
</dbReference>
<keyword evidence="11" id="KW-1185">Reference proteome</keyword>
<dbReference type="PRINTS" id="PR00261">
    <property type="entry name" value="LDLRECEPTOR"/>
</dbReference>
<dbReference type="InterPro" id="IPR036055">
    <property type="entry name" value="LDL_receptor-like_sf"/>
</dbReference>
<evidence type="ECO:0000256" key="1">
    <source>
        <dbReference type="ARBA" id="ARBA00004167"/>
    </source>
</evidence>
<feature type="disulfide bond" evidence="9">
    <location>
        <begin position="49"/>
        <end position="67"/>
    </location>
</feature>
<dbReference type="CDD" id="cd00112">
    <property type="entry name" value="LDLa"/>
    <property type="match status" value="1"/>
</dbReference>
<evidence type="ECO:0000256" key="4">
    <source>
        <dbReference type="ARBA" id="ARBA00022989"/>
    </source>
</evidence>
<evidence type="ECO:0000256" key="6">
    <source>
        <dbReference type="ARBA" id="ARBA00023157"/>
    </source>
</evidence>
<accession>A0A5N5SWF6</accession>